<accession>A0A096ALV9</accession>
<organism evidence="1 2">
    <name type="scientific">Veillonella montpellierensis DNF00314</name>
    <dbReference type="NCBI Taxonomy" id="1401067"/>
    <lineage>
        <taxon>Bacteria</taxon>
        <taxon>Bacillati</taxon>
        <taxon>Bacillota</taxon>
        <taxon>Negativicutes</taxon>
        <taxon>Veillonellales</taxon>
        <taxon>Veillonellaceae</taxon>
        <taxon>Veillonella</taxon>
    </lineage>
</organism>
<reference evidence="1 2" key="1">
    <citation type="submission" date="2014-07" db="EMBL/GenBank/DDBJ databases">
        <authorList>
            <person name="McCorrison J."/>
            <person name="Sanka R."/>
            <person name="Torralba M."/>
            <person name="Gillis M."/>
            <person name="Haft D.H."/>
            <person name="Methe B."/>
            <person name="Sutton G."/>
            <person name="Nelson K.E."/>
        </authorList>
    </citation>
    <scope>NUCLEOTIDE SEQUENCE [LARGE SCALE GENOMIC DNA]</scope>
    <source>
        <strain evidence="1 2">DNF00314</strain>
    </source>
</reference>
<sequence length="112" mass="13033">MLNTKWKKIVAEYPEHRDTLLTQQSELLINDVKMKTPVDTGTLRNAWKHTSVNSGVIEIYNNTEYANHVEYGHRTSKGGFVKGRKMLHRSIVGFKSKFLRNTRTIMRNLLDD</sequence>
<dbReference type="Pfam" id="PF04883">
    <property type="entry name" value="HK97-gp10_like"/>
    <property type="match status" value="1"/>
</dbReference>
<dbReference type="InterPro" id="IPR010064">
    <property type="entry name" value="HK97-gp10_tail"/>
</dbReference>
<proteinExistence type="predicted"/>
<protein>
    <recommendedName>
        <fullName evidence="3">HK97 gp10 family phage protein</fullName>
    </recommendedName>
</protein>
<dbReference type="EMBL" id="JRNT01000005">
    <property type="protein sequence ID" value="KGF48078.1"/>
    <property type="molecule type" value="Genomic_DNA"/>
</dbReference>
<evidence type="ECO:0000313" key="1">
    <source>
        <dbReference type="EMBL" id="KGF48078.1"/>
    </source>
</evidence>
<keyword evidence="2" id="KW-1185">Reference proteome</keyword>
<dbReference type="eggNOG" id="ENOG50335UA">
    <property type="taxonomic scope" value="Bacteria"/>
</dbReference>
<evidence type="ECO:0000313" key="2">
    <source>
        <dbReference type="Proteomes" id="UP000029628"/>
    </source>
</evidence>
<name>A0A096ALV9_9FIRM</name>
<dbReference type="Proteomes" id="UP000029628">
    <property type="component" value="Unassembled WGS sequence"/>
</dbReference>
<comment type="caution">
    <text evidence="1">The sequence shown here is derived from an EMBL/GenBank/DDBJ whole genome shotgun (WGS) entry which is preliminary data.</text>
</comment>
<dbReference type="AlphaFoldDB" id="A0A096ALV9"/>
<gene>
    <name evidence="1" type="ORF">HMPREF0872_00270</name>
</gene>
<evidence type="ECO:0008006" key="3">
    <source>
        <dbReference type="Google" id="ProtNLM"/>
    </source>
</evidence>